<dbReference type="GO" id="GO:0000270">
    <property type="term" value="P:peptidoglycan metabolic process"/>
    <property type="evidence" value="ECO:0007669"/>
    <property type="project" value="InterPro"/>
</dbReference>
<dbReference type="GO" id="GO:0008933">
    <property type="term" value="F:peptidoglycan lytic transglycosylase activity"/>
    <property type="evidence" value="ECO:0007669"/>
    <property type="project" value="InterPro"/>
</dbReference>
<organism evidence="3 4">
    <name type="scientific">Fonticella tunisiensis</name>
    <dbReference type="NCBI Taxonomy" id="1096341"/>
    <lineage>
        <taxon>Bacteria</taxon>
        <taxon>Bacillati</taxon>
        <taxon>Bacillota</taxon>
        <taxon>Clostridia</taxon>
        <taxon>Eubacteriales</taxon>
        <taxon>Clostridiaceae</taxon>
        <taxon>Fonticella</taxon>
    </lineage>
</organism>
<dbReference type="Gene3D" id="1.10.530.10">
    <property type="match status" value="1"/>
</dbReference>
<dbReference type="PANTHER" id="PTHR37423:SF2">
    <property type="entry name" value="MEMBRANE-BOUND LYTIC MUREIN TRANSGLYCOSYLASE C"/>
    <property type="match status" value="1"/>
</dbReference>
<evidence type="ECO:0000259" key="2">
    <source>
        <dbReference type="Pfam" id="PF01464"/>
    </source>
</evidence>
<gene>
    <name evidence="3" type="ORF">EDD71_11133</name>
</gene>
<comment type="similarity">
    <text evidence="1">Belongs to the transglycosylase Slt family.</text>
</comment>
<feature type="domain" description="Transglycosylase SLT" evidence="2">
    <location>
        <begin position="82"/>
        <end position="177"/>
    </location>
</feature>
<name>A0A4V3ETA3_9CLOT</name>
<dbReference type="Proteomes" id="UP000295325">
    <property type="component" value="Unassembled WGS sequence"/>
</dbReference>
<dbReference type="OrthoDB" id="9815002at2"/>
<dbReference type="PANTHER" id="PTHR37423">
    <property type="entry name" value="SOLUBLE LYTIC MUREIN TRANSGLYCOSYLASE-RELATED"/>
    <property type="match status" value="1"/>
</dbReference>
<evidence type="ECO:0000313" key="3">
    <source>
        <dbReference type="EMBL" id="TDT58398.1"/>
    </source>
</evidence>
<dbReference type="GO" id="GO:0016020">
    <property type="term" value="C:membrane"/>
    <property type="evidence" value="ECO:0007669"/>
    <property type="project" value="InterPro"/>
</dbReference>
<reference evidence="3 4" key="1">
    <citation type="submission" date="2019-03" db="EMBL/GenBank/DDBJ databases">
        <title>Genomic Encyclopedia of Type Strains, Phase IV (KMG-IV): sequencing the most valuable type-strain genomes for metagenomic binning, comparative biology and taxonomic classification.</title>
        <authorList>
            <person name="Goeker M."/>
        </authorList>
    </citation>
    <scope>NUCLEOTIDE SEQUENCE [LARGE SCALE GENOMIC DNA]</scope>
    <source>
        <strain evidence="3 4">DSM 24455</strain>
    </source>
</reference>
<dbReference type="InterPro" id="IPR023346">
    <property type="entry name" value="Lysozyme-like_dom_sf"/>
</dbReference>
<dbReference type="InterPro" id="IPR000189">
    <property type="entry name" value="Transglyc_AS"/>
</dbReference>
<dbReference type="RefSeq" id="WP_133628200.1">
    <property type="nucleotide sequence ID" value="NZ_SOAZ01000011.1"/>
</dbReference>
<dbReference type="Pfam" id="PF01464">
    <property type="entry name" value="SLT"/>
    <property type="match status" value="1"/>
</dbReference>
<dbReference type="AlphaFoldDB" id="A0A4V3ETA3"/>
<evidence type="ECO:0000313" key="4">
    <source>
        <dbReference type="Proteomes" id="UP000295325"/>
    </source>
</evidence>
<protein>
    <submittedName>
        <fullName evidence="3">Transglycosylase-like protein with SLT domain</fullName>
    </submittedName>
</protein>
<sequence>MKADEVARVLQVYMLQNLYSNSNNTQTSLMFELVLQSMLNDNNNVYTNDLSNKQNTQTAQIENSKIDGNNFDKVKSEDISKAIDYASNKYGVERELIKAVIAQESGFNPTALSKAGAMGLMQLMPGTAKSLGVENPFDVLENIDGGTRYLKNLLNAFSGSKELALAAYNGGIGRMKRLGVDTAQEINKMPEETKNYVDRVMRNYQRFLGL</sequence>
<accession>A0A4V3ETA3</accession>
<evidence type="ECO:0000256" key="1">
    <source>
        <dbReference type="ARBA" id="ARBA00007734"/>
    </source>
</evidence>
<comment type="caution">
    <text evidence="3">The sequence shown here is derived from an EMBL/GenBank/DDBJ whole genome shotgun (WGS) entry which is preliminary data.</text>
</comment>
<dbReference type="PROSITE" id="PS00922">
    <property type="entry name" value="TRANSGLYCOSYLASE"/>
    <property type="match status" value="1"/>
</dbReference>
<dbReference type="EMBL" id="SOAZ01000011">
    <property type="protein sequence ID" value="TDT58398.1"/>
    <property type="molecule type" value="Genomic_DNA"/>
</dbReference>
<proteinExistence type="inferred from homology"/>
<keyword evidence="4" id="KW-1185">Reference proteome</keyword>
<dbReference type="SUPFAM" id="SSF53955">
    <property type="entry name" value="Lysozyme-like"/>
    <property type="match status" value="1"/>
</dbReference>
<dbReference type="InterPro" id="IPR008258">
    <property type="entry name" value="Transglycosylase_SLT_dom_1"/>
</dbReference>
<dbReference type="CDD" id="cd00254">
    <property type="entry name" value="LT-like"/>
    <property type="match status" value="1"/>
</dbReference>